<feature type="region of interest" description="Disordered" evidence="1">
    <location>
        <begin position="73"/>
        <end position="99"/>
    </location>
</feature>
<keyword evidence="2" id="KW-0812">Transmembrane</keyword>
<reference evidence="4 5" key="1">
    <citation type="submission" date="2017-08" db="EMBL/GenBank/DDBJ databases">
        <authorList>
            <person name="de Groot N.N."/>
        </authorList>
    </citation>
    <scope>NUCLEOTIDE SEQUENCE [LARGE SCALE GENOMIC DNA]</scope>
    <source>
        <strain evidence="4 5">JC228</strain>
    </source>
</reference>
<dbReference type="PANTHER" id="PTHR37507">
    <property type="entry name" value="SPORULATION PROTEIN YDCC"/>
    <property type="match status" value="1"/>
</dbReference>
<dbReference type="AlphaFoldDB" id="A0A285CNZ0"/>
<dbReference type="RefSeq" id="WP_097157869.1">
    <property type="nucleotide sequence ID" value="NZ_JBEPMQ010000001.1"/>
</dbReference>
<sequence length="223" mass="25694">MKEQKHDLRYKFKSEADQALFQSIDFTSKMKEDIRREIDSKKRRWNHPISFLAAAAILCFSLLTFSYFTMSDHAKPENNPKPEEPNTLIGNEDEDILNPIAGPERETQELNSPEEAKEVLGEAILLPAYIPKGYSLEHVQTLGEKKVIMTYLSGDQSYLIIIENAENQQPFVNYEKVQIQNTTGYLYETEYDSELHFYADGFHYMISGLISKEEVIKVAEGLQ</sequence>
<name>A0A285CNZ0_9BACI</name>
<organism evidence="4 5">
    <name type="scientific">Bacillus oleivorans</name>
    <dbReference type="NCBI Taxonomy" id="1448271"/>
    <lineage>
        <taxon>Bacteria</taxon>
        <taxon>Bacillati</taxon>
        <taxon>Bacillota</taxon>
        <taxon>Bacilli</taxon>
        <taxon>Bacillales</taxon>
        <taxon>Bacillaceae</taxon>
        <taxon>Bacillus</taxon>
    </lineage>
</organism>
<accession>A0A285CNZ0</accession>
<evidence type="ECO:0000259" key="3">
    <source>
        <dbReference type="Pfam" id="PF14285"/>
    </source>
</evidence>
<feature type="domain" description="DUF4367" evidence="3">
    <location>
        <begin position="127"/>
        <end position="221"/>
    </location>
</feature>
<dbReference type="PANTHER" id="PTHR37507:SF2">
    <property type="entry name" value="SPORULATION PROTEIN YDCC"/>
    <property type="match status" value="1"/>
</dbReference>
<evidence type="ECO:0000256" key="2">
    <source>
        <dbReference type="SAM" id="Phobius"/>
    </source>
</evidence>
<gene>
    <name evidence="4" type="ORF">SAMN05877753_102717</name>
</gene>
<keyword evidence="2" id="KW-0472">Membrane</keyword>
<evidence type="ECO:0000313" key="4">
    <source>
        <dbReference type="EMBL" id="SNX68768.1"/>
    </source>
</evidence>
<feature type="compositionally biased region" description="Basic and acidic residues" evidence="1">
    <location>
        <begin position="73"/>
        <end position="84"/>
    </location>
</feature>
<feature type="transmembrane region" description="Helical" evidence="2">
    <location>
        <begin position="49"/>
        <end position="70"/>
    </location>
</feature>
<evidence type="ECO:0000313" key="5">
    <source>
        <dbReference type="Proteomes" id="UP000219546"/>
    </source>
</evidence>
<dbReference type="OrthoDB" id="2923972at2"/>
<dbReference type="InterPro" id="IPR025377">
    <property type="entry name" value="DUF4367"/>
</dbReference>
<proteinExistence type="predicted"/>
<dbReference type="Pfam" id="PF14285">
    <property type="entry name" value="DUF4367"/>
    <property type="match status" value="1"/>
</dbReference>
<keyword evidence="5" id="KW-1185">Reference proteome</keyword>
<dbReference type="Proteomes" id="UP000219546">
    <property type="component" value="Unassembled WGS sequence"/>
</dbReference>
<dbReference type="InterPro" id="IPR052944">
    <property type="entry name" value="Sporulation_related"/>
</dbReference>
<evidence type="ECO:0000256" key="1">
    <source>
        <dbReference type="SAM" id="MobiDB-lite"/>
    </source>
</evidence>
<protein>
    <submittedName>
        <fullName evidence="4">Uncharacterized protein DUF4367</fullName>
    </submittedName>
</protein>
<dbReference type="EMBL" id="OAOP01000002">
    <property type="protein sequence ID" value="SNX68768.1"/>
    <property type="molecule type" value="Genomic_DNA"/>
</dbReference>
<keyword evidence="2" id="KW-1133">Transmembrane helix</keyword>